<organism evidence="9 10">
    <name type="scientific">Glycine soja</name>
    <name type="common">Wild soybean</name>
    <dbReference type="NCBI Taxonomy" id="3848"/>
    <lineage>
        <taxon>Eukaryota</taxon>
        <taxon>Viridiplantae</taxon>
        <taxon>Streptophyta</taxon>
        <taxon>Embryophyta</taxon>
        <taxon>Tracheophyta</taxon>
        <taxon>Spermatophyta</taxon>
        <taxon>Magnoliopsida</taxon>
        <taxon>eudicotyledons</taxon>
        <taxon>Gunneridae</taxon>
        <taxon>Pentapetalae</taxon>
        <taxon>rosids</taxon>
        <taxon>fabids</taxon>
        <taxon>Fabales</taxon>
        <taxon>Fabaceae</taxon>
        <taxon>Papilionoideae</taxon>
        <taxon>50 kb inversion clade</taxon>
        <taxon>NPAAA clade</taxon>
        <taxon>indigoferoid/millettioid clade</taxon>
        <taxon>Phaseoleae</taxon>
        <taxon>Glycine</taxon>
        <taxon>Glycine subgen. Soja</taxon>
    </lineage>
</organism>
<gene>
    <name evidence="9" type="ORF">D0Y65_052686</name>
</gene>
<dbReference type="PANTHER" id="PTHR48019">
    <property type="entry name" value="SERUM RESPONSE FACTOR HOMOLOG"/>
    <property type="match status" value="1"/>
</dbReference>
<accession>A0A445EZ08</accession>
<feature type="domain" description="K-box" evidence="8">
    <location>
        <begin position="145"/>
        <end position="235"/>
    </location>
</feature>
<dbReference type="GO" id="GO:0045944">
    <property type="term" value="P:positive regulation of transcription by RNA polymerase II"/>
    <property type="evidence" value="ECO:0007669"/>
    <property type="project" value="InterPro"/>
</dbReference>
<feature type="domain" description="MADS-box" evidence="7">
    <location>
        <begin position="58"/>
        <end position="118"/>
    </location>
</feature>
<dbReference type="InterPro" id="IPR050142">
    <property type="entry name" value="MADS-box/MEF2_TF"/>
</dbReference>
<dbReference type="SMART" id="SM00432">
    <property type="entry name" value="MADS"/>
    <property type="match status" value="1"/>
</dbReference>
<dbReference type="Pfam" id="PF01486">
    <property type="entry name" value="K-box"/>
    <property type="match status" value="1"/>
</dbReference>
<evidence type="ECO:0000256" key="3">
    <source>
        <dbReference type="ARBA" id="ARBA00023125"/>
    </source>
</evidence>
<feature type="coiled-coil region" evidence="6">
    <location>
        <begin position="179"/>
        <end position="224"/>
    </location>
</feature>
<evidence type="ECO:0000256" key="5">
    <source>
        <dbReference type="ARBA" id="ARBA00023242"/>
    </source>
</evidence>
<dbReference type="InterPro" id="IPR036879">
    <property type="entry name" value="TF_MADSbox_sf"/>
</dbReference>
<keyword evidence="2" id="KW-0805">Transcription regulation</keyword>
<reference evidence="9 10" key="1">
    <citation type="submission" date="2018-09" db="EMBL/GenBank/DDBJ databases">
        <title>A high-quality reference genome of wild soybean provides a powerful tool to mine soybean genomes.</title>
        <authorList>
            <person name="Xie M."/>
            <person name="Chung C.Y.L."/>
            <person name="Li M.-W."/>
            <person name="Wong F.-L."/>
            <person name="Chan T.-F."/>
            <person name="Lam H.-M."/>
        </authorList>
    </citation>
    <scope>NUCLEOTIDE SEQUENCE [LARGE SCALE GENOMIC DNA]</scope>
    <source>
        <strain evidence="10">cv. W05</strain>
        <tissue evidence="9">Hypocotyl of etiolated seedlings</tissue>
    </source>
</reference>
<evidence type="ECO:0000313" key="9">
    <source>
        <dbReference type="EMBL" id="RZB41775.1"/>
    </source>
</evidence>
<sequence length="309" mass="36238">MEGLFAIMAKTETCSVLQAILYGHFLIESDSSEHITQFSRFSVAFDYDQRFVYVRTEMGRGKIEIKRIENTTTRQVTFSKRRGGLLKKTKELSVLCDAKIGIIIFSSTGKMREWCTEPFRMEQIIEQYQISKGTPIAERGHDHPREEFFHNMAMLRQQTIRLELEIQRYLGEDMRGLQYEDLTKLEQELENSVARIRNRQNELLQQQMENLRRKERILEEENNHFSNWVRSNGLNLLEHHQAVLEFQKAAATVEASKPMYVMDHFSFFEEQPAGSILQLASPMLPHFHPYLQLAQPNIQDSVRGQSYNN</sequence>
<comment type="subcellular location">
    <subcellularLocation>
        <location evidence="1">Nucleus</location>
    </subcellularLocation>
</comment>
<keyword evidence="4" id="KW-0804">Transcription</keyword>
<proteinExistence type="predicted"/>
<dbReference type="PROSITE" id="PS51297">
    <property type="entry name" value="K_BOX"/>
    <property type="match status" value="1"/>
</dbReference>
<dbReference type="GO" id="GO:0046983">
    <property type="term" value="F:protein dimerization activity"/>
    <property type="evidence" value="ECO:0007669"/>
    <property type="project" value="InterPro"/>
</dbReference>
<dbReference type="EMBL" id="QZWG01000020">
    <property type="protein sequence ID" value="RZB41775.1"/>
    <property type="molecule type" value="Genomic_DNA"/>
</dbReference>
<dbReference type="Gene3D" id="3.40.1810.10">
    <property type="entry name" value="Transcription factor, MADS-box"/>
    <property type="match status" value="1"/>
</dbReference>
<dbReference type="PRINTS" id="PR00404">
    <property type="entry name" value="MADSDOMAIN"/>
</dbReference>
<keyword evidence="3" id="KW-0238">DNA-binding</keyword>
<keyword evidence="5" id="KW-0539">Nucleus</keyword>
<feature type="non-terminal residue" evidence="9">
    <location>
        <position position="309"/>
    </location>
</feature>
<evidence type="ECO:0000256" key="2">
    <source>
        <dbReference type="ARBA" id="ARBA00023015"/>
    </source>
</evidence>
<dbReference type="SUPFAM" id="SSF55455">
    <property type="entry name" value="SRF-like"/>
    <property type="match status" value="1"/>
</dbReference>
<evidence type="ECO:0000259" key="8">
    <source>
        <dbReference type="PROSITE" id="PS51297"/>
    </source>
</evidence>
<dbReference type="InterPro" id="IPR033896">
    <property type="entry name" value="MEF2-like_N"/>
</dbReference>
<evidence type="ECO:0000259" key="7">
    <source>
        <dbReference type="PROSITE" id="PS50066"/>
    </source>
</evidence>
<protein>
    <submittedName>
        <fullName evidence="9">MADS-box protein FBP24</fullName>
    </submittedName>
</protein>
<dbReference type="GO" id="GO:0000977">
    <property type="term" value="F:RNA polymerase II transcription regulatory region sequence-specific DNA binding"/>
    <property type="evidence" value="ECO:0007669"/>
    <property type="project" value="InterPro"/>
</dbReference>
<dbReference type="Pfam" id="PF00319">
    <property type="entry name" value="SRF-TF"/>
    <property type="match status" value="1"/>
</dbReference>
<dbReference type="Proteomes" id="UP000289340">
    <property type="component" value="Chromosome 20"/>
</dbReference>
<dbReference type="GO" id="GO:0005634">
    <property type="term" value="C:nucleus"/>
    <property type="evidence" value="ECO:0007669"/>
    <property type="project" value="UniProtKB-SubCell"/>
</dbReference>
<dbReference type="InterPro" id="IPR002100">
    <property type="entry name" value="TF_MADSbox"/>
</dbReference>
<keyword evidence="10" id="KW-1185">Reference proteome</keyword>
<keyword evidence="6" id="KW-0175">Coiled coil</keyword>
<comment type="caution">
    <text evidence="9">The sequence shown here is derived from an EMBL/GenBank/DDBJ whole genome shotgun (WGS) entry which is preliminary data.</text>
</comment>
<dbReference type="PROSITE" id="PS50066">
    <property type="entry name" value="MADS_BOX_2"/>
    <property type="match status" value="1"/>
</dbReference>
<name>A0A445EZ08_GLYSO</name>
<dbReference type="InterPro" id="IPR002487">
    <property type="entry name" value="TF_Kbox"/>
</dbReference>
<dbReference type="GO" id="GO:0003700">
    <property type="term" value="F:DNA-binding transcription factor activity"/>
    <property type="evidence" value="ECO:0007669"/>
    <property type="project" value="InterPro"/>
</dbReference>
<evidence type="ECO:0000313" key="10">
    <source>
        <dbReference type="Proteomes" id="UP000289340"/>
    </source>
</evidence>
<dbReference type="AlphaFoldDB" id="A0A445EZ08"/>
<evidence type="ECO:0000256" key="1">
    <source>
        <dbReference type="ARBA" id="ARBA00004123"/>
    </source>
</evidence>
<dbReference type="CDD" id="cd00265">
    <property type="entry name" value="MADS_MEF2_like"/>
    <property type="match status" value="1"/>
</dbReference>
<evidence type="ECO:0000256" key="6">
    <source>
        <dbReference type="SAM" id="Coils"/>
    </source>
</evidence>
<evidence type="ECO:0000256" key="4">
    <source>
        <dbReference type="ARBA" id="ARBA00023163"/>
    </source>
</evidence>